<organism evidence="2 3">
    <name type="scientific">Nitratireductor indicus C115</name>
    <dbReference type="NCBI Taxonomy" id="1231190"/>
    <lineage>
        <taxon>Bacteria</taxon>
        <taxon>Pseudomonadati</taxon>
        <taxon>Pseudomonadota</taxon>
        <taxon>Alphaproteobacteria</taxon>
        <taxon>Hyphomicrobiales</taxon>
        <taxon>Phyllobacteriaceae</taxon>
        <taxon>Nitratireductor</taxon>
    </lineage>
</organism>
<sequence>MTDISDGFAAHLAGEVTTLCQCWRLTRADGKVMGFTDHDRVIVCDATRFEPSTGFSASEAKSTFGLSVDTVDVEGALSAADIREEDIGSGLYDAARIETFLVNWNDPAQFSCLRVAVIGKVTRRDGSFVAELESLTQALDQPNGKTVRRHCDAELGDSRCGMVLEGAAYVGMGTLTGQDEGDLVSVEGLGDFADGWFANGLLTWSSGDASGRSERVTGHLAQSGGTARLSLWREGTLPVRVGDTFRIVAGCDKSFSSCREKFSNGVNFRGFPHLPGDDAAYGYVNEGGHFDGGVLVP</sequence>
<dbReference type="InterPro" id="IPR011928">
    <property type="entry name" value="Phage_phiJL001_Gp84"/>
</dbReference>
<gene>
    <name evidence="2" type="ORF">NA8A_19875</name>
</gene>
<dbReference type="STRING" id="721133.SAMN05216176_103403"/>
<feature type="domain" description="Bacteriophage phiJL001 Gp84 C-terminal" evidence="1">
    <location>
        <begin position="195"/>
        <end position="278"/>
    </location>
</feature>
<comment type="caution">
    <text evidence="2">The sequence shown here is derived from an EMBL/GenBank/DDBJ whole genome shotgun (WGS) entry which is preliminary data.</text>
</comment>
<protein>
    <recommendedName>
        <fullName evidence="1">Bacteriophage phiJL001 Gp84 C-terminal domain-containing protein</fullName>
    </recommendedName>
</protein>
<proteinExistence type="predicted"/>
<accession>K2PHP8</accession>
<dbReference type="Pfam" id="PF09931">
    <property type="entry name" value="Phage_phiJL001_Gp84_N"/>
    <property type="match status" value="1"/>
</dbReference>
<dbReference type="EMBL" id="AMSI01000016">
    <property type="protein sequence ID" value="EKF40642.1"/>
    <property type="molecule type" value="Genomic_DNA"/>
</dbReference>
<evidence type="ECO:0000259" key="1">
    <source>
        <dbReference type="Pfam" id="PF09356"/>
    </source>
</evidence>
<evidence type="ECO:0000313" key="3">
    <source>
        <dbReference type="Proteomes" id="UP000007374"/>
    </source>
</evidence>
<dbReference type="Pfam" id="PF09356">
    <property type="entry name" value="Phage_BR0599"/>
    <property type="match status" value="1"/>
</dbReference>
<dbReference type="PATRIC" id="fig|1231190.3.peg.4107"/>
<dbReference type="eggNOG" id="COG5449">
    <property type="taxonomic scope" value="Bacteria"/>
</dbReference>
<dbReference type="RefSeq" id="WP_009452188.1">
    <property type="nucleotide sequence ID" value="NZ_AMSI01000016.1"/>
</dbReference>
<dbReference type="OrthoDB" id="1633386at2"/>
<name>K2PHP8_9HYPH</name>
<keyword evidence="3" id="KW-1185">Reference proteome</keyword>
<dbReference type="Proteomes" id="UP000007374">
    <property type="component" value="Unassembled WGS sequence"/>
</dbReference>
<reference evidence="2 3" key="1">
    <citation type="journal article" date="2012" name="J. Bacteriol.">
        <title>Genome Sequence of Nitratireductor indicus Type Strain C115.</title>
        <authorList>
            <person name="Lai Q."/>
            <person name="Li G."/>
            <person name="Yu Z."/>
            <person name="Shao Z."/>
        </authorList>
    </citation>
    <scope>NUCLEOTIDE SEQUENCE [LARGE SCALE GENOMIC DNA]</scope>
    <source>
        <strain evidence="2 3">C115</strain>
    </source>
</reference>
<dbReference type="InterPro" id="IPR018964">
    <property type="entry name" value="Phage_phiJL001_Gp84_C"/>
</dbReference>
<evidence type="ECO:0000313" key="2">
    <source>
        <dbReference type="EMBL" id="EKF40642.1"/>
    </source>
</evidence>
<dbReference type="AlphaFoldDB" id="K2PHP8"/>
<dbReference type="NCBIfam" id="TIGR02218">
    <property type="entry name" value="phg_TIGR02218"/>
    <property type="match status" value="1"/>
</dbReference>